<dbReference type="PANTHER" id="PTHR43792:SF1">
    <property type="entry name" value="N-ACETYLTRANSFERASE DOMAIN-CONTAINING PROTEIN"/>
    <property type="match status" value="1"/>
</dbReference>
<proteinExistence type="predicted"/>
<accession>A0A939J6V4</accession>
<name>A0A939J6V4_9HYPH</name>
<dbReference type="PANTHER" id="PTHR43792">
    <property type="entry name" value="GNAT FAMILY, PUTATIVE (AFU_ORTHOLOGUE AFUA_3G00765)-RELATED-RELATED"/>
    <property type="match status" value="1"/>
</dbReference>
<organism evidence="2 3">
    <name type="scientific">Roseibium aggregatum</name>
    <dbReference type="NCBI Taxonomy" id="187304"/>
    <lineage>
        <taxon>Bacteria</taxon>
        <taxon>Pseudomonadati</taxon>
        <taxon>Pseudomonadota</taxon>
        <taxon>Alphaproteobacteria</taxon>
        <taxon>Hyphomicrobiales</taxon>
        <taxon>Stappiaceae</taxon>
        <taxon>Roseibium</taxon>
    </lineage>
</organism>
<dbReference type="EMBL" id="JAEKJZ010000006">
    <property type="protein sequence ID" value="MBN9673169.1"/>
    <property type="molecule type" value="Genomic_DNA"/>
</dbReference>
<dbReference type="PROSITE" id="PS51186">
    <property type="entry name" value="GNAT"/>
    <property type="match status" value="1"/>
</dbReference>
<dbReference type="Gene3D" id="3.40.630.30">
    <property type="match status" value="1"/>
</dbReference>
<dbReference type="Proteomes" id="UP000664096">
    <property type="component" value="Unassembled WGS sequence"/>
</dbReference>
<evidence type="ECO:0000313" key="2">
    <source>
        <dbReference type="EMBL" id="MBN9673169.1"/>
    </source>
</evidence>
<protein>
    <submittedName>
        <fullName evidence="2">GNAT family N-acetyltransferase</fullName>
    </submittedName>
</protein>
<dbReference type="SUPFAM" id="SSF55729">
    <property type="entry name" value="Acyl-CoA N-acyltransferases (Nat)"/>
    <property type="match status" value="1"/>
</dbReference>
<comment type="caution">
    <text evidence="2">The sequence shown here is derived from an EMBL/GenBank/DDBJ whole genome shotgun (WGS) entry which is preliminary data.</text>
</comment>
<dbReference type="RefSeq" id="WP_207143022.1">
    <property type="nucleotide sequence ID" value="NZ_JAEKJZ010000006.1"/>
</dbReference>
<dbReference type="AlphaFoldDB" id="A0A939J6V4"/>
<reference evidence="2" key="1">
    <citation type="submission" date="2020-12" db="EMBL/GenBank/DDBJ databases">
        <title>Oil enriched cultivation method for isolating marine PHA-producing bacteria.</title>
        <authorList>
            <person name="Zheng W."/>
            <person name="Yu S."/>
            <person name="Huang Y."/>
        </authorList>
    </citation>
    <scope>NUCLEOTIDE SEQUENCE</scope>
    <source>
        <strain evidence="2">SY-2-12</strain>
    </source>
</reference>
<dbReference type="InterPro" id="IPR051531">
    <property type="entry name" value="N-acetyltransferase"/>
</dbReference>
<dbReference type="Pfam" id="PF13302">
    <property type="entry name" value="Acetyltransf_3"/>
    <property type="match status" value="1"/>
</dbReference>
<sequence length="191" mass="21774">MTGQIFLETNRLILRAWEDRDRDPFHDLCSDPIVMRYFPEPLSREKSDLLVSRCIEKQKRDGFSLAPVETKDTGEFLGFVGLSRPSYDAPLPFDPCVEIGWRLNQSAWGKGYASEAAKAWLRFGFETVGLEEIVAFTIPANEPSRKVMTRIGMTRDDDGDFLHPSLPADHPVAPHVLYRLKRSTWTTQCPT</sequence>
<dbReference type="GO" id="GO:0016747">
    <property type="term" value="F:acyltransferase activity, transferring groups other than amino-acyl groups"/>
    <property type="evidence" value="ECO:0007669"/>
    <property type="project" value="InterPro"/>
</dbReference>
<gene>
    <name evidence="2" type="ORF">JF539_22620</name>
</gene>
<evidence type="ECO:0000259" key="1">
    <source>
        <dbReference type="PROSITE" id="PS51186"/>
    </source>
</evidence>
<dbReference type="InterPro" id="IPR016181">
    <property type="entry name" value="Acyl_CoA_acyltransferase"/>
</dbReference>
<feature type="domain" description="N-acetyltransferase" evidence="1">
    <location>
        <begin position="12"/>
        <end position="183"/>
    </location>
</feature>
<dbReference type="InterPro" id="IPR000182">
    <property type="entry name" value="GNAT_dom"/>
</dbReference>
<evidence type="ECO:0000313" key="3">
    <source>
        <dbReference type="Proteomes" id="UP000664096"/>
    </source>
</evidence>